<gene>
    <name evidence="3" type="ORF">ACD_78C00120G0001</name>
</gene>
<keyword evidence="2" id="KW-0732">Signal</keyword>
<feature type="chain" id="PRO_5022843803" evidence="2">
    <location>
        <begin position="31"/>
        <end position="336"/>
    </location>
</feature>
<dbReference type="AlphaFoldDB" id="K1XYJ6"/>
<keyword evidence="1" id="KW-0175">Coiled coil</keyword>
<accession>K1XYJ6</accession>
<name>K1XYJ6_9BACT</name>
<evidence type="ECO:0000313" key="3">
    <source>
        <dbReference type="EMBL" id="EKD30207.1"/>
    </source>
</evidence>
<sequence length="336" mass="38837">MQKQKTQKFISFLILSFFLTGLLVPSFVQAAGWDQTTIVGIKKSRTTQILDNFKDQEKTLLFENVPFSSDDEIGLFNAERKMNSLGDILKRIDSSKEQYKEQKRVVTREKFTLKRMIIELDTSISETEKSISDTEDLIAEKNREIAKYSEHIDELNMKIEENKASILRYLTYIYTKGDLVYDGAQNIDVLRSIILNDGDIGEIFNDIHYKSVLEMAGQNFIEVHRNLVKEYYYNKESLKKEKLMNVRLRGQLVAKNRDISAQKQYKEQLLEVTKWQEALFNQYIASKQEKKESIQERLASISEEYTSVFARLGNKYQCDVVGEGSGKIAATTASGY</sequence>
<dbReference type="EMBL" id="AMFJ01034120">
    <property type="protein sequence ID" value="EKD30207.1"/>
    <property type="molecule type" value="Genomic_DNA"/>
</dbReference>
<feature type="non-terminal residue" evidence="3">
    <location>
        <position position="336"/>
    </location>
</feature>
<reference evidence="3" key="1">
    <citation type="journal article" date="2012" name="Science">
        <title>Fermentation, hydrogen, and sulfur metabolism in multiple uncultivated bacterial phyla.</title>
        <authorList>
            <person name="Wrighton K.C."/>
            <person name="Thomas B.C."/>
            <person name="Sharon I."/>
            <person name="Miller C.S."/>
            <person name="Castelle C.J."/>
            <person name="VerBerkmoes N.C."/>
            <person name="Wilkins M.J."/>
            <person name="Hettich R.L."/>
            <person name="Lipton M.S."/>
            <person name="Williams K.H."/>
            <person name="Long P.E."/>
            <person name="Banfield J.F."/>
        </authorList>
    </citation>
    <scope>NUCLEOTIDE SEQUENCE [LARGE SCALE GENOMIC DNA]</scope>
</reference>
<feature type="signal peptide" evidence="2">
    <location>
        <begin position="1"/>
        <end position="30"/>
    </location>
</feature>
<protein>
    <submittedName>
        <fullName evidence="3">Uncharacterized protein</fullName>
    </submittedName>
</protein>
<evidence type="ECO:0000256" key="1">
    <source>
        <dbReference type="SAM" id="Coils"/>
    </source>
</evidence>
<feature type="coiled-coil region" evidence="1">
    <location>
        <begin position="124"/>
        <end position="165"/>
    </location>
</feature>
<dbReference type="Gene3D" id="6.10.250.3150">
    <property type="match status" value="1"/>
</dbReference>
<organism evidence="3">
    <name type="scientific">uncultured bacterium</name>
    <name type="common">gcode 4</name>
    <dbReference type="NCBI Taxonomy" id="1234023"/>
    <lineage>
        <taxon>Bacteria</taxon>
        <taxon>environmental samples</taxon>
    </lineage>
</organism>
<comment type="caution">
    <text evidence="3">The sequence shown here is derived from an EMBL/GenBank/DDBJ whole genome shotgun (WGS) entry which is preliminary data.</text>
</comment>
<proteinExistence type="predicted"/>
<evidence type="ECO:0000256" key="2">
    <source>
        <dbReference type="SAM" id="SignalP"/>
    </source>
</evidence>